<accession>A0A7W7Y9X6</accession>
<comment type="caution">
    <text evidence="1">The sequence shown here is derived from an EMBL/GenBank/DDBJ whole genome shotgun (WGS) entry which is preliminary data.</text>
</comment>
<reference evidence="1 2" key="1">
    <citation type="submission" date="2020-08" db="EMBL/GenBank/DDBJ databases">
        <title>Genomic Encyclopedia of Type Strains, Phase IV (KMG-IV): sequencing the most valuable type-strain genomes for metagenomic binning, comparative biology and taxonomic classification.</title>
        <authorList>
            <person name="Goeker M."/>
        </authorList>
    </citation>
    <scope>NUCLEOTIDE SEQUENCE [LARGE SCALE GENOMIC DNA]</scope>
    <source>
        <strain evidence="1 2">DSM 12252</strain>
    </source>
</reference>
<dbReference type="AlphaFoldDB" id="A0A7W7Y9X6"/>
<name>A0A7W7Y9X6_9BACT</name>
<gene>
    <name evidence="1" type="ORF">HNQ65_001900</name>
</gene>
<dbReference type="Proteomes" id="UP000590740">
    <property type="component" value="Unassembled WGS sequence"/>
</dbReference>
<protein>
    <submittedName>
        <fullName evidence="1">Uncharacterized protein</fullName>
    </submittedName>
</protein>
<dbReference type="EMBL" id="JACHIG010000003">
    <property type="protein sequence ID" value="MBB5032323.1"/>
    <property type="molecule type" value="Genomic_DNA"/>
</dbReference>
<dbReference type="RefSeq" id="WP_221306093.1">
    <property type="nucleotide sequence ID" value="NZ_JACHIG010000003.1"/>
</dbReference>
<keyword evidence="2" id="KW-1185">Reference proteome</keyword>
<proteinExistence type="predicted"/>
<sequence>MKKVILLRARHQLTEGFFSIGSKGKAFDESDFIFCQQGSRQQEGESECFHGWIPVSVDDAASITLEASFYCKDSVN</sequence>
<evidence type="ECO:0000313" key="1">
    <source>
        <dbReference type="EMBL" id="MBB5032323.1"/>
    </source>
</evidence>
<evidence type="ECO:0000313" key="2">
    <source>
        <dbReference type="Proteomes" id="UP000590740"/>
    </source>
</evidence>
<organism evidence="1 2">
    <name type="scientific">Prosthecobacter vanneervenii</name>
    <dbReference type="NCBI Taxonomy" id="48466"/>
    <lineage>
        <taxon>Bacteria</taxon>
        <taxon>Pseudomonadati</taxon>
        <taxon>Verrucomicrobiota</taxon>
        <taxon>Verrucomicrobiia</taxon>
        <taxon>Verrucomicrobiales</taxon>
        <taxon>Verrucomicrobiaceae</taxon>
        <taxon>Prosthecobacter</taxon>
    </lineage>
</organism>